<evidence type="ECO:0000313" key="2">
    <source>
        <dbReference type="EMBL" id="ABS56697.1"/>
    </source>
</evidence>
<dbReference type="STRING" id="456442.Mboo_2183"/>
<sequence length="196" mass="20496">MGSPGAGSRVGILFGFVPLIVYGILAGSSIQSKILALSASTLVTVVVGFGDLKKGRILSWISLVLFGGLLIATVGFSLTGILIWSGVLIYAVLAAVALGSILAGVPFTLQYAREMVDPSRHEHPVFLKVNILMTGVWSGIFGVNALLDCLALVFPGPTGQAASLITYGTLAAGIVFTFWYPAHIQKKYARTSPGSQ</sequence>
<protein>
    <submittedName>
        <fullName evidence="2">Uncharacterized protein</fullName>
    </submittedName>
</protein>
<dbReference type="Proteomes" id="UP000002408">
    <property type="component" value="Chromosome"/>
</dbReference>
<dbReference type="KEGG" id="mbn:Mboo_2183"/>
<evidence type="ECO:0000313" key="3">
    <source>
        <dbReference type="Proteomes" id="UP000002408"/>
    </source>
</evidence>
<gene>
    <name evidence="2" type="ordered locus">Mboo_2183</name>
</gene>
<evidence type="ECO:0000256" key="1">
    <source>
        <dbReference type="SAM" id="Phobius"/>
    </source>
</evidence>
<proteinExistence type="predicted"/>
<feature type="transmembrane region" description="Helical" evidence="1">
    <location>
        <begin position="57"/>
        <end position="81"/>
    </location>
</feature>
<accession>A7IAD6</accession>
<organism evidence="2 3">
    <name type="scientific">Methanoregula boonei (strain DSM 21154 / JCM 14090 / 6A8)</name>
    <dbReference type="NCBI Taxonomy" id="456442"/>
    <lineage>
        <taxon>Archaea</taxon>
        <taxon>Methanobacteriati</taxon>
        <taxon>Methanobacteriota</taxon>
        <taxon>Stenosarchaea group</taxon>
        <taxon>Methanomicrobia</taxon>
        <taxon>Methanomicrobiales</taxon>
        <taxon>Methanoregulaceae</taxon>
        <taxon>Methanoregula</taxon>
    </lineage>
</organism>
<feature type="transmembrane region" description="Helical" evidence="1">
    <location>
        <begin position="160"/>
        <end position="180"/>
    </location>
</feature>
<dbReference type="RefSeq" id="WP_012107757.1">
    <property type="nucleotide sequence ID" value="NC_009712.1"/>
</dbReference>
<feature type="transmembrane region" description="Helical" evidence="1">
    <location>
        <begin position="129"/>
        <end position="154"/>
    </location>
</feature>
<feature type="transmembrane region" description="Helical" evidence="1">
    <location>
        <begin position="12"/>
        <end position="28"/>
    </location>
</feature>
<dbReference type="OrthoDB" id="116389at2157"/>
<dbReference type="eggNOG" id="arCOG09487">
    <property type="taxonomic scope" value="Archaea"/>
</dbReference>
<dbReference type="HOGENOM" id="CLU_092420_1_0_2"/>
<feature type="transmembrane region" description="Helical" evidence="1">
    <location>
        <begin position="87"/>
        <end position="109"/>
    </location>
</feature>
<name>A7IAD6_METB6</name>
<dbReference type="GeneID" id="5412216"/>
<keyword evidence="1" id="KW-0472">Membrane</keyword>
<keyword evidence="1" id="KW-0812">Transmembrane</keyword>
<keyword evidence="1" id="KW-1133">Transmembrane helix</keyword>
<dbReference type="EMBL" id="CP000780">
    <property type="protein sequence ID" value="ABS56697.1"/>
    <property type="molecule type" value="Genomic_DNA"/>
</dbReference>
<reference evidence="3" key="1">
    <citation type="journal article" date="2015" name="Microbiology">
        <title>Genome of Methanoregula boonei 6A8 reveals adaptations to oligotrophic peatland environments.</title>
        <authorList>
            <person name="Braeuer S."/>
            <person name="Cadillo-Quiroz H."/>
            <person name="Kyrpides N."/>
            <person name="Woyke T."/>
            <person name="Goodwin L."/>
            <person name="Detter C."/>
            <person name="Podell S."/>
            <person name="Yavitt J.B."/>
            <person name="Zinder S.H."/>
        </authorList>
    </citation>
    <scope>NUCLEOTIDE SEQUENCE [LARGE SCALE GENOMIC DNA]</scope>
    <source>
        <strain evidence="3">DSM 21154 / JCM 14090 / 6A8</strain>
    </source>
</reference>
<keyword evidence="3" id="KW-1185">Reference proteome</keyword>
<feature type="transmembrane region" description="Helical" evidence="1">
    <location>
        <begin position="34"/>
        <end position="50"/>
    </location>
</feature>
<dbReference type="AlphaFoldDB" id="A7IAD6"/>